<keyword evidence="3" id="KW-1185">Reference proteome</keyword>
<accession>U2MRL7</accession>
<evidence type="ECO:0000313" key="3">
    <source>
        <dbReference type="Proteomes" id="UP000016600"/>
    </source>
</evidence>
<feature type="chain" id="PRO_5004632695" evidence="1">
    <location>
        <begin position="33"/>
        <end position="977"/>
    </location>
</feature>
<dbReference type="AlphaFoldDB" id="U2MRL7"/>
<feature type="signal peptide" evidence="1">
    <location>
        <begin position="1"/>
        <end position="32"/>
    </location>
</feature>
<organism evidence="2 3">
    <name type="scientific">Hoylesella pleuritidis F0068</name>
    <dbReference type="NCBI Taxonomy" id="1081904"/>
    <lineage>
        <taxon>Bacteria</taxon>
        <taxon>Pseudomonadati</taxon>
        <taxon>Bacteroidota</taxon>
        <taxon>Bacteroidia</taxon>
        <taxon>Bacteroidales</taxon>
        <taxon>Prevotellaceae</taxon>
        <taxon>Hoylesella</taxon>
    </lineage>
</organism>
<dbReference type="RefSeq" id="WP_021582901.1">
    <property type="nucleotide sequence ID" value="NZ_AWET01000004.1"/>
</dbReference>
<evidence type="ECO:0000313" key="2">
    <source>
        <dbReference type="EMBL" id="ERK04295.1"/>
    </source>
</evidence>
<keyword evidence="1" id="KW-0732">Signal</keyword>
<name>U2MRL7_9BACT</name>
<sequence>MNLNNLKMQRHSKLLPILFTALFLTAPFNTYAQNKKVKERDVYIDGRITDAFTHLDIQNVKVTLMSADSTVVDTVRTWTWNKGAVHPTSRFYFRKRLREGRYIFKATHPDYANAYLNYTLDLSGRKMYFQIDDFTMKRKGMADKEHALGEVVVKSTKIKMVMRGDTIVYNADAFNIPNGSMLDALIRQLPGATINTAGEISINGRKLDYLLLNGKDFFKGNNKTLVENLPYYTVKNLQVYEKSTDKSQLMGRDVEKKDFVMDVKLKKEYEKTGITNFDLAAGSNSRYAEKMFSLYFTPRVQLSVFANLNNVNEDRKPGEKGDWDPAKLPNGQLTQKTVGLNAAVSNTKNTLRNNVSGSISWRNSDNQTVRAGESFLTSGNVYNRSIASTQADNVIVKATNKLEARGKTFIRWTTDVDYNKFNNFGLSRSATFDADPESFGSTEMILDTLFATPLSRRLGSMAVNRQRSHTMGKGHALDIKTDFGMSYQLKWGDAIHLEALASYQNNRNSLWDRYQLDYLRNSPNSDYRDKYDHNPSHSYQYTLESGYMFVLPGGLVIVPSYYFSQKSRYNNNEKYRLDRIAGWQTSQREIGSLPSTRDSMLMALDAANSYSGNKFSIKHSPNLSISYSKQEQKRHLVLNLNLTLNYESERLDFRSQLINTQLRQHNCFFQPMINGSFGNGRINSWCYFYTQVNTPDLYQRVERRDDANPLAVTQGNPDLKSSITHRFQGGLSDRHTGRLKWPSVYVLFTIRDRAVANGFTYEPSTGVYTYKPENVNGNWDGRIDLNHSLPLDSAGRFTWDNRLSYSYERNVDLTAVSGNHTSVLSKVDNHLLNHTTSFNYQNDGLRLSLEGQWSRRNARRKLSDFAPITTYDFHYGLIGSYKFAFGLETGMDLKMFSRRGYDVLSMNTNDLVCNAYVSQSFLKGKLTAKVDAFDLFHRLSSVSYEINGQGKSELRYNTTPHYVMFHLLYKINIGNKK</sequence>
<dbReference type="PATRIC" id="fig|1081904.3.peg.152"/>
<dbReference type="EMBL" id="AWET01000004">
    <property type="protein sequence ID" value="ERK04295.1"/>
    <property type="molecule type" value="Genomic_DNA"/>
</dbReference>
<evidence type="ECO:0000256" key="1">
    <source>
        <dbReference type="SAM" id="SignalP"/>
    </source>
</evidence>
<comment type="caution">
    <text evidence="2">The sequence shown here is derived from an EMBL/GenBank/DDBJ whole genome shotgun (WGS) entry which is preliminary data.</text>
</comment>
<protein>
    <submittedName>
        <fullName evidence="2">Cna protein B-type domain protein</fullName>
    </submittedName>
</protein>
<gene>
    <name evidence="2" type="ORF">HMPREF1218_1118</name>
</gene>
<proteinExistence type="predicted"/>
<dbReference type="Proteomes" id="UP000016600">
    <property type="component" value="Unassembled WGS sequence"/>
</dbReference>
<reference evidence="2 3" key="1">
    <citation type="submission" date="2013-08" db="EMBL/GenBank/DDBJ databases">
        <authorList>
            <person name="Durkin A.S."/>
            <person name="Haft D.R."/>
            <person name="McCorrison J."/>
            <person name="Torralba M."/>
            <person name="Gillis M."/>
            <person name="Haft D.H."/>
            <person name="Methe B."/>
            <person name="Sutton G."/>
            <person name="Nelson K.E."/>
        </authorList>
    </citation>
    <scope>NUCLEOTIDE SEQUENCE [LARGE SCALE GENOMIC DNA]</scope>
    <source>
        <strain evidence="2 3">F0068</strain>
    </source>
</reference>